<dbReference type="Pfam" id="PF25583">
    <property type="entry name" value="WCX"/>
    <property type="match status" value="1"/>
</dbReference>
<dbReference type="PANTHER" id="PTHR34580:SF3">
    <property type="entry name" value="PROTEIN PAFB"/>
    <property type="match status" value="1"/>
</dbReference>
<dbReference type="PROSITE" id="PS00894">
    <property type="entry name" value="HTH_DEOR_1"/>
    <property type="match status" value="1"/>
</dbReference>
<name>A0A2A9D5K2_9MICO</name>
<evidence type="ECO:0000313" key="5">
    <source>
        <dbReference type="EMBL" id="PFG21140.1"/>
    </source>
</evidence>
<dbReference type="InterPro" id="IPR036390">
    <property type="entry name" value="WH_DNA-bd_sf"/>
</dbReference>
<dbReference type="GO" id="GO:0003700">
    <property type="term" value="F:DNA-binding transcription factor activity"/>
    <property type="evidence" value="ECO:0007669"/>
    <property type="project" value="InterPro"/>
</dbReference>
<dbReference type="Proteomes" id="UP000224915">
    <property type="component" value="Unassembled WGS sequence"/>
</dbReference>
<feature type="domain" description="HTH deoR-type" evidence="4">
    <location>
        <begin position="10"/>
        <end position="75"/>
    </location>
</feature>
<comment type="caution">
    <text evidence="5">The sequence shown here is derived from an EMBL/GenBank/DDBJ whole genome shotgun (WGS) entry which is preliminary data.</text>
</comment>
<dbReference type="InterPro" id="IPR051534">
    <property type="entry name" value="CBASS_pafABC_assoc_protein"/>
</dbReference>
<dbReference type="InterPro" id="IPR036388">
    <property type="entry name" value="WH-like_DNA-bd_sf"/>
</dbReference>
<dbReference type="InterPro" id="IPR057727">
    <property type="entry name" value="WCX_dom"/>
</dbReference>
<keyword evidence="6" id="KW-1185">Reference proteome</keyword>
<keyword evidence="3" id="KW-0804">Transcription</keyword>
<sequence>MWEPVGMLATSARLLSLLSVLQRPREWTSAELAERLDVTTRTVRADVAKLRSLGYPVQSRPGLGGGYRLSAGSAMPPLLMDDDEAVAVAIGLGIAAGGGIDVESPSLTALAKLEQVMPSRLRHRVSAIRAATSTVGGSAVGIDLPALGVLASAVRGRERTRFDYTRPHEETRGRHVEPHRLIRWEKLWYLLAWDLDRDDWRIFRVDRAARPAPTGATFIARPVPGGDAAEYVTRSVIRGTWACHAVVLVHASAELVRSRIGFPLGIEALGPAVCRFTIGGSDADELARRLMALGADVEVLEGGALREAMGRLAERCRRAAGSAPG</sequence>
<dbReference type="InterPro" id="IPR013196">
    <property type="entry name" value="HTH_11"/>
</dbReference>
<accession>A0A2A9D5K2</accession>
<dbReference type="AlphaFoldDB" id="A0A2A9D5K2"/>
<dbReference type="PROSITE" id="PS52050">
    <property type="entry name" value="WYL"/>
    <property type="match status" value="1"/>
</dbReference>
<dbReference type="Pfam" id="PF08279">
    <property type="entry name" value="HTH_11"/>
    <property type="match status" value="1"/>
</dbReference>
<dbReference type="InterPro" id="IPR001034">
    <property type="entry name" value="DeoR_HTH"/>
</dbReference>
<evidence type="ECO:0000256" key="3">
    <source>
        <dbReference type="ARBA" id="ARBA00023163"/>
    </source>
</evidence>
<keyword evidence="1" id="KW-0805">Transcription regulation</keyword>
<dbReference type="PANTHER" id="PTHR34580">
    <property type="match status" value="1"/>
</dbReference>
<keyword evidence="2 5" id="KW-0238">DNA-binding</keyword>
<dbReference type="Gene3D" id="1.10.10.10">
    <property type="entry name" value="Winged helix-like DNA-binding domain superfamily/Winged helix DNA-binding domain"/>
    <property type="match status" value="1"/>
</dbReference>
<evidence type="ECO:0000313" key="6">
    <source>
        <dbReference type="Proteomes" id="UP000224915"/>
    </source>
</evidence>
<dbReference type="SUPFAM" id="SSF46785">
    <property type="entry name" value="Winged helix' DNA-binding domain"/>
    <property type="match status" value="1"/>
</dbReference>
<organism evidence="5 6">
    <name type="scientific">Serinibacter salmoneus</name>
    <dbReference type="NCBI Taxonomy" id="556530"/>
    <lineage>
        <taxon>Bacteria</taxon>
        <taxon>Bacillati</taxon>
        <taxon>Actinomycetota</taxon>
        <taxon>Actinomycetes</taxon>
        <taxon>Micrococcales</taxon>
        <taxon>Beutenbergiaceae</taxon>
        <taxon>Serinibacter</taxon>
    </lineage>
</organism>
<evidence type="ECO:0000256" key="2">
    <source>
        <dbReference type="ARBA" id="ARBA00023125"/>
    </source>
</evidence>
<dbReference type="PROSITE" id="PS51000">
    <property type="entry name" value="HTH_DEOR_2"/>
    <property type="match status" value="1"/>
</dbReference>
<evidence type="ECO:0000256" key="1">
    <source>
        <dbReference type="ARBA" id="ARBA00023015"/>
    </source>
</evidence>
<gene>
    <name evidence="5" type="ORF">ATL40_2761</name>
</gene>
<reference evidence="5 6" key="1">
    <citation type="submission" date="2017-10" db="EMBL/GenBank/DDBJ databases">
        <title>Sequencing the genomes of 1000 actinobacteria strains.</title>
        <authorList>
            <person name="Klenk H.-P."/>
        </authorList>
    </citation>
    <scope>NUCLEOTIDE SEQUENCE [LARGE SCALE GENOMIC DNA]</scope>
    <source>
        <strain evidence="5 6">DSM 21801</strain>
    </source>
</reference>
<dbReference type="InterPro" id="IPR028349">
    <property type="entry name" value="PafC-like"/>
</dbReference>
<dbReference type="GO" id="GO:0003677">
    <property type="term" value="F:DNA binding"/>
    <property type="evidence" value="ECO:0007669"/>
    <property type="project" value="UniProtKB-KW"/>
</dbReference>
<dbReference type="InterPro" id="IPR018356">
    <property type="entry name" value="Tscrpt_reg_HTH_DeoR_CS"/>
</dbReference>
<dbReference type="InterPro" id="IPR026881">
    <property type="entry name" value="WYL_dom"/>
</dbReference>
<dbReference type="Pfam" id="PF13280">
    <property type="entry name" value="WYL"/>
    <property type="match status" value="1"/>
</dbReference>
<proteinExistence type="predicted"/>
<dbReference type="PIRSF" id="PIRSF016838">
    <property type="entry name" value="PafC"/>
    <property type="match status" value="1"/>
</dbReference>
<dbReference type="EMBL" id="PDJD01000001">
    <property type="protein sequence ID" value="PFG21140.1"/>
    <property type="molecule type" value="Genomic_DNA"/>
</dbReference>
<evidence type="ECO:0000259" key="4">
    <source>
        <dbReference type="PROSITE" id="PS51000"/>
    </source>
</evidence>
<protein>
    <submittedName>
        <fullName evidence="5">Putative DNA-binding transcriptional regulator YafY</fullName>
    </submittedName>
</protein>